<accession>A0AAD6RC33</accession>
<dbReference type="EMBL" id="JAQIZT010000002">
    <property type="protein sequence ID" value="KAJ7005988.1"/>
    <property type="molecule type" value="Genomic_DNA"/>
</dbReference>
<gene>
    <name evidence="2" type="ORF">NC653_005359</name>
</gene>
<name>A0AAD6RC33_9ROSI</name>
<keyword evidence="3" id="KW-1185">Reference proteome</keyword>
<feature type="region of interest" description="Disordered" evidence="1">
    <location>
        <begin position="102"/>
        <end position="121"/>
    </location>
</feature>
<comment type="caution">
    <text evidence="2">The sequence shown here is derived from an EMBL/GenBank/DDBJ whole genome shotgun (WGS) entry which is preliminary data.</text>
</comment>
<evidence type="ECO:0000313" key="3">
    <source>
        <dbReference type="Proteomes" id="UP001164929"/>
    </source>
</evidence>
<evidence type="ECO:0000313" key="2">
    <source>
        <dbReference type="EMBL" id="KAJ7005988.1"/>
    </source>
</evidence>
<evidence type="ECO:0000256" key="1">
    <source>
        <dbReference type="SAM" id="MobiDB-lite"/>
    </source>
</evidence>
<organism evidence="2 3">
    <name type="scientific">Populus alba x Populus x berolinensis</name>
    <dbReference type="NCBI Taxonomy" id="444605"/>
    <lineage>
        <taxon>Eukaryota</taxon>
        <taxon>Viridiplantae</taxon>
        <taxon>Streptophyta</taxon>
        <taxon>Embryophyta</taxon>
        <taxon>Tracheophyta</taxon>
        <taxon>Spermatophyta</taxon>
        <taxon>Magnoliopsida</taxon>
        <taxon>eudicotyledons</taxon>
        <taxon>Gunneridae</taxon>
        <taxon>Pentapetalae</taxon>
        <taxon>rosids</taxon>
        <taxon>fabids</taxon>
        <taxon>Malpighiales</taxon>
        <taxon>Salicaceae</taxon>
        <taxon>Saliceae</taxon>
        <taxon>Populus</taxon>
    </lineage>
</organism>
<feature type="compositionally biased region" description="Basic and acidic residues" evidence="1">
    <location>
        <begin position="102"/>
        <end position="111"/>
    </location>
</feature>
<proteinExistence type="predicted"/>
<dbReference type="AlphaFoldDB" id="A0AAD6RC33"/>
<sequence>MEVFEWFKTHVIDKKPDPSIDHRELDLRILSFDDFFSGIPGSNKINGIVVALPIDMSSSKILCIFTCICESEEKTRMTGHAKENNLHKNHLTKLLNRAVEETKVESKEKVQDYPSKGRGSL</sequence>
<protein>
    <submittedName>
        <fullName evidence="2">Uncharacterized protein</fullName>
    </submittedName>
</protein>
<dbReference type="Proteomes" id="UP001164929">
    <property type="component" value="Chromosome 2"/>
</dbReference>
<reference evidence="2" key="1">
    <citation type="journal article" date="2023" name="Mol. Ecol. Resour.">
        <title>Chromosome-level genome assembly of a triploid poplar Populus alba 'Berolinensis'.</title>
        <authorList>
            <person name="Chen S."/>
            <person name="Yu Y."/>
            <person name="Wang X."/>
            <person name="Wang S."/>
            <person name="Zhang T."/>
            <person name="Zhou Y."/>
            <person name="He R."/>
            <person name="Meng N."/>
            <person name="Wang Y."/>
            <person name="Liu W."/>
            <person name="Liu Z."/>
            <person name="Liu J."/>
            <person name="Guo Q."/>
            <person name="Huang H."/>
            <person name="Sederoff R.R."/>
            <person name="Wang G."/>
            <person name="Qu G."/>
            <person name="Chen S."/>
        </authorList>
    </citation>
    <scope>NUCLEOTIDE SEQUENCE</scope>
    <source>
        <strain evidence="2">SC-2020</strain>
    </source>
</reference>